<feature type="region of interest" description="Disordered" evidence="1">
    <location>
        <begin position="22"/>
        <end position="50"/>
    </location>
</feature>
<reference evidence="2 3" key="1">
    <citation type="submission" date="2015-01" db="EMBL/GenBank/DDBJ databases">
        <title>The Genome Sequence of Ochroconis gallopava CBS43764.</title>
        <authorList>
            <consortium name="The Broad Institute Genomics Platform"/>
            <person name="Cuomo C."/>
            <person name="de Hoog S."/>
            <person name="Gorbushina A."/>
            <person name="Stielow B."/>
            <person name="Teixiera M."/>
            <person name="Abouelleil A."/>
            <person name="Chapman S.B."/>
            <person name="Priest M."/>
            <person name="Young S.K."/>
            <person name="Wortman J."/>
            <person name="Nusbaum C."/>
            <person name="Birren B."/>
        </authorList>
    </citation>
    <scope>NUCLEOTIDE SEQUENCE [LARGE SCALE GENOMIC DNA]</scope>
    <source>
        <strain evidence="2 3">CBS 43764</strain>
    </source>
</reference>
<keyword evidence="3" id="KW-1185">Reference proteome</keyword>
<sequence length="129" mass="14324">MPVIAGRPRELVHCAVWTTHSHRRSSPSFQSKTSPASSQRGRSGATGTCRPPKVKWLIMSLSLVSYSFMMSTKDGLWARSRRARMSASSYFPPVLPRLCWLCLVKQNHDQLVNKISGCESTADGRTNSA</sequence>
<evidence type="ECO:0000256" key="1">
    <source>
        <dbReference type="SAM" id="MobiDB-lite"/>
    </source>
</evidence>
<dbReference type="VEuPathDB" id="FungiDB:PV09_00477"/>
<evidence type="ECO:0000313" key="3">
    <source>
        <dbReference type="Proteomes" id="UP000053259"/>
    </source>
</evidence>
<dbReference type="GeneID" id="27308450"/>
<organism evidence="2 3">
    <name type="scientific">Verruconis gallopava</name>
    <dbReference type="NCBI Taxonomy" id="253628"/>
    <lineage>
        <taxon>Eukaryota</taxon>
        <taxon>Fungi</taxon>
        <taxon>Dikarya</taxon>
        <taxon>Ascomycota</taxon>
        <taxon>Pezizomycotina</taxon>
        <taxon>Dothideomycetes</taxon>
        <taxon>Pleosporomycetidae</taxon>
        <taxon>Venturiales</taxon>
        <taxon>Sympoventuriaceae</taxon>
        <taxon>Verruconis</taxon>
    </lineage>
</organism>
<gene>
    <name evidence="2" type="ORF">PV09_00477</name>
</gene>
<evidence type="ECO:0000313" key="2">
    <source>
        <dbReference type="EMBL" id="KIW09609.1"/>
    </source>
</evidence>
<accession>A0A0D2BDZ4</accession>
<name>A0A0D2BDZ4_9PEZI</name>
<dbReference type="RefSeq" id="XP_016219478.1">
    <property type="nucleotide sequence ID" value="XM_016353221.1"/>
</dbReference>
<dbReference type="EMBL" id="KN847529">
    <property type="protein sequence ID" value="KIW09609.1"/>
    <property type="molecule type" value="Genomic_DNA"/>
</dbReference>
<proteinExistence type="predicted"/>
<protein>
    <submittedName>
        <fullName evidence="2">Uncharacterized protein</fullName>
    </submittedName>
</protein>
<feature type="compositionally biased region" description="Polar residues" evidence="1">
    <location>
        <begin position="26"/>
        <end position="41"/>
    </location>
</feature>
<dbReference type="InParanoid" id="A0A0D2BDZ4"/>
<dbReference type="HOGENOM" id="CLU_1950479_0_0_1"/>
<dbReference type="AlphaFoldDB" id="A0A0D2BDZ4"/>
<dbReference type="Proteomes" id="UP000053259">
    <property type="component" value="Unassembled WGS sequence"/>
</dbReference>